<dbReference type="GO" id="GO:0016020">
    <property type="term" value="C:membrane"/>
    <property type="evidence" value="ECO:0007669"/>
    <property type="project" value="TreeGrafter"/>
</dbReference>
<dbReference type="RefSeq" id="WP_135419796.1">
    <property type="nucleotide sequence ID" value="NZ_SRLB01000058.1"/>
</dbReference>
<dbReference type="PANTHER" id="PTHR23028">
    <property type="entry name" value="ACETYLTRANSFERASE"/>
    <property type="match status" value="1"/>
</dbReference>
<keyword evidence="1" id="KW-1133">Transmembrane helix</keyword>
<feature type="transmembrane region" description="Helical" evidence="1">
    <location>
        <begin position="236"/>
        <end position="255"/>
    </location>
</feature>
<dbReference type="GO" id="GO:0016747">
    <property type="term" value="F:acyltransferase activity, transferring groups other than amino-acyl groups"/>
    <property type="evidence" value="ECO:0007669"/>
    <property type="project" value="InterPro"/>
</dbReference>
<feature type="transmembrane region" description="Helical" evidence="1">
    <location>
        <begin position="57"/>
        <end position="75"/>
    </location>
</feature>
<keyword evidence="4" id="KW-1185">Reference proteome</keyword>
<reference evidence="3 4" key="1">
    <citation type="submission" date="2019-04" db="EMBL/GenBank/DDBJ databases">
        <authorList>
            <person name="Feng G."/>
            <person name="Zhu H."/>
        </authorList>
    </citation>
    <scope>NUCLEOTIDE SEQUENCE [LARGE SCALE GENOMIC DNA]</scope>
    <source>
        <strain evidence="3 4">6HR-1</strain>
    </source>
</reference>
<feature type="transmembrane region" description="Helical" evidence="1">
    <location>
        <begin position="311"/>
        <end position="333"/>
    </location>
</feature>
<evidence type="ECO:0000313" key="4">
    <source>
        <dbReference type="Proteomes" id="UP000297535"/>
    </source>
</evidence>
<dbReference type="Pfam" id="PF01757">
    <property type="entry name" value="Acyl_transf_3"/>
    <property type="match status" value="1"/>
</dbReference>
<keyword evidence="1" id="KW-0812">Transmembrane</keyword>
<feature type="transmembrane region" description="Helical" evidence="1">
    <location>
        <begin position="157"/>
        <end position="175"/>
    </location>
</feature>
<protein>
    <submittedName>
        <fullName evidence="3">Acyltransferase</fullName>
    </submittedName>
</protein>
<dbReference type="InterPro" id="IPR050879">
    <property type="entry name" value="Acyltransferase_3"/>
</dbReference>
<name>A0A4Z0ND06_9HYPH</name>
<keyword evidence="3" id="KW-0012">Acyltransferase</keyword>
<keyword evidence="3" id="KW-0808">Transferase</keyword>
<dbReference type="OrthoDB" id="9767863at2"/>
<gene>
    <name evidence="3" type="ORF">EU555_34350</name>
</gene>
<feature type="transmembrane region" description="Helical" evidence="1">
    <location>
        <begin position="87"/>
        <end position="109"/>
    </location>
</feature>
<organism evidence="3 4">
    <name type="scientific">Methylobacterium nonmethylotrophicum</name>
    <dbReference type="NCBI Taxonomy" id="1141884"/>
    <lineage>
        <taxon>Bacteria</taxon>
        <taxon>Pseudomonadati</taxon>
        <taxon>Pseudomonadota</taxon>
        <taxon>Alphaproteobacteria</taxon>
        <taxon>Hyphomicrobiales</taxon>
        <taxon>Methylobacteriaceae</taxon>
        <taxon>Methylobacterium</taxon>
    </lineage>
</organism>
<evidence type="ECO:0000259" key="2">
    <source>
        <dbReference type="Pfam" id="PF01757"/>
    </source>
</evidence>
<dbReference type="GO" id="GO:0009103">
    <property type="term" value="P:lipopolysaccharide biosynthetic process"/>
    <property type="evidence" value="ECO:0007669"/>
    <property type="project" value="TreeGrafter"/>
</dbReference>
<feature type="transmembrane region" description="Helical" evidence="1">
    <location>
        <begin position="182"/>
        <end position="200"/>
    </location>
</feature>
<keyword evidence="1" id="KW-0472">Membrane</keyword>
<comment type="caution">
    <text evidence="3">The sequence shown here is derived from an EMBL/GenBank/DDBJ whole genome shotgun (WGS) entry which is preliminary data.</text>
</comment>
<feature type="domain" description="Acyltransferase 3" evidence="2">
    <location>
        <begin position="19"/>
        <end position="330"/>
    </location>
</feature>
<accession>A0A4Z0ND06</accession>
<sequence length="356" mass="38049">MRAATVAAGLARPDNAFGAVRLALALLVVVSHGFSVTTGAVLDEPLTRLTGYTLGEHAVNGFFAVSGFLVTMSLVRRGPRDYLVARALRILPGLVAATLVVALGLGSLMTRLPLSAYWADPSLWRFIQGTLTTFKSNAALPGVFPENPFRFPMGTVWTLKYEVLCYLGLLAAGLLGTLRRRWLAPLLVAGLALALALAGLRAGEMPKALETSLRLPLIFSAGAALFLYADRARLSWPMALGLLALAGFLHGTALYPPALFLAEAYAVLCLGLAPPLRHPALDPRADLSYGTYLYGWPVQQSLHALYPAASAWWLLGPSLLLTLAVAALSWRLVERPALGWKAKVMARREQAGAATV</sequence>
<dbReference type="Proteomes" id="UP000297535">
    <property type="component" value="Unassembled WGS sequence"/>
</dbReference>
<dbReference type="EMBL" id="SRLB01000058">
    <property type="protein sequence ID" value="TGD92745.1"/>
    <property type="molecule type" value="Genomic_DNA"/>
</dbReference>
<dbReference type="AlphaFoldDB" id="A0A4Z0ND06"/>
<feature type="transmembrane region" description="Helical" evidence="1">
    <location>
        <begin position="22"/>
        <end position="42"/>
    </location>
</feature>
<dbReference type="PANTHER" id="PTHR23028:SF53">
    <property type="entry name" value="ACYL_TRANSF_3 DOMAIN-CONTAINING PROTEIN"/>
    <property type="match status" value="1"/>
</dbReference>
<evidence type="ECO:0000256" key="1">
    <source>
        <dbReference type="SAM" id="Phobius"/>
    </source>
</evidence>
<evidence type="ECO:0000313" key="3">
    <source>
        <dbReference type="EMBL" id="TGD92745.1"/>
    </source>
</evidence>
<feature type="transmembrane region" description="Helical" evidence="1">
    <location>
        <begin position="212"/>
        <end position="229"/>
    </location>
</feature>
<dbReference type="InterPro" id="IPR002656">
    <property type="entry name" value="Acyl_transf_3_dom"/>
</dbReference>
<proteinExistence type="predicted"/>